<dbReference type="InterPro" id="IPR025423">
    <property type="entry name" value="TMEM205-like"/>
</dbReference>
<evidence type="ECO:0000313" key="7">
    <source>
        <dbReference type="EMBL" id="UZP73399.1"/>
    </source>
</evidence>
<proteinExistence type="predicted"/>
<keyword evidence="2 5" id="KW-0812">Transmembrane</keyword>
<feature type="transmembrane region" description="Helical" evidence="5">
    <location>
        <begin position="6"/>
        <end position="31"/>
    </location>
</feature>
<evidence type="ECO:0000256" key="2">
    <source>
        <dbReference type="ARBA" id="ARBA00022692"/>
    </source>
</evidence>
<evidence type="ECO:0000256" key="4">
    <source>
        <dbReference type="ARBA" id="ARBA00023136"/>
    </source>
</evidence>
<evidence type="ECO:0000256" key="3">
    <source>
        <dbReference type="ARBA" id="ARBA00022989"/>
    </source>
</evidence>
<organism evidence="7 8">
    <name type="scientific">Candidatus Paraluminiphilus aquimaris</name>
    <dbReference type="NCBI Taxonomy" id="2518994"/>
    <lineage>
        <taxon>Bacteria</taxon>
        <taxon>Pseudomonadati</taxon>
        <taxon>Pseudomonadota</taxon>
        <taxon>Gammaproteobacteria</taxon>
        <taxon>Cellvibrionales</taxon>
        <taxon>Halieaceae</taxon>
        <taxon>Candidatus Paraluminiphilus</taxon>
    </lineage>
</organism>
<feature type="domain" description="TMEM205-like" evidence="6">
    <location>
        <begin position="11"/>
        <end position="100"/>
    </location>
</feature>
<feature type="transmembrane region" description="Helical" evidence="5">
    <location>
        <begin position="43"/>
        <end position="62"/>
    </location>
</feature>
<keyword evidence="8" id="KW-1185">Reference proteome</keyword>
<evidence type="ECO:0000313" key="8">
    <source>
        <dbReference type="Proteomes" id="UP001317963"/>
    </source>
</evidence>
<keyword evidence="3 5" id="KW-1133">Transmembrane helix</keyword>
<feature type="transmembrane region" description="Helical" evidence="5">
    <location>
        <begin position="119"/>
        <end position="136"/>
    </location>
</feature>
<accession>A0ABY6Q2L3</accession>
<dbReference type="EMBL" id="CP036501">
    <property type="protein sequence ID" value="UZP73399.1"/>
    <property type="molecule type" value="Genomic_DNA"/>
</dbReference>
<evidence type="ECO:0000259" key="6">
    <source>
        <dbReference type="Pfam" id="PF13664"/>
    </source>
</evidence>
<dbReference type="Pfam" id="PF13664">
    <property type="entry name" value="DUF4149"/>
    <property type="match status" value="1"/>
</dbReference>
<sequence>MIELANAVVLLLLGGMLFFPIVVAPIVFTSLPEVEAGQFLRSMFPRYYVFMITLSALAFALYQGGVGLVLSVPATVCLAVALSTLWVRQSLVPKINDARDAQLAGDAAAGTRFDRGHKLSVLINMLQLVGLLVILFA</sequence>
<protein>
    <submittedName>
        <fullName evidence="7">DUF4149 domain-containing protein</fullName>
    </submittedName>
</protein>
<dbReference type="Proteomes" id="UP001317963">
    <property type="component" value="Chromosome"/>
</dbReference>
<dbReference type="RefSeq" id="WP_279242178.1">
    <property type="nucleotide sequence ID" value="NZ_CP036501.1"/>
</dbReference>
<comment type="subcellular location">
    <subcellularLocation>
        <location evidence="1">Membrane</location>
    </subcellularLocation>
</comment>
<feature type="transmembrane region" description="Helical" evidence="5">
    <location>
        <begin position="68"/>
        <end position="87"/>
    </location>
</feature>
<evidence type="ECO:0000256" key="5">
    <source>
        <dbReference type="SAM" id="Phobius"/>
    </source>
</evidence>
<evidence type="ECO:0000256" key="1">
    <source>
        <dbReference type="ARBA" id="ARBA00004370"/>
    </source>
</evidence>
<name>A0ABY6Q2L3_9GAMM</name>
<reference evidence="7 8" key="1">
    <citation type="submission" date="2019-02" db="EMBL/GenBank/DDBJ databases">
        <title>Halieaceae_genomes.</title>
        <authorList>
            <person name="Li S.-H."/>
        </authorList>
    </citation>
    <scope>NUCLEOTIDE SEQUENCE [LARGE SCALE GENOMIC DNA]</scope>
    <source>
        <strain evidence="7 8">JH123</strain>
    </source>
</reference>
<keyword evidence="4 5" id="KW-0472">Membrane</keyword>
<gene>
    <name evidence="7" type="ORF">E0F26_01005</name>
</gene>